<keyword evidence="4" id="KW-0804">Transcription</keyword>
<dbReference type="InterPro" id="IPR036388">
    <property type="entry name" value="WH-like_DNA-bd_sf"/>
</dbReference>
<dbReference type="GO" id="GO:0003677">
    <property type="term" value="F:DNA binding"/>
    <property type="evidence" value="ECO:0007669"/>
    <property type="project" value="InterPro"/>
</dbReference>
<reference evidence="7" key="2">
    <citation type="submission" date="2021-04" db="EMBL/GenBank/DDBJ databases">
        <authorList>
            <person name="Gilroy R."/>
        </authorList>
    </citation>
    <scope>NUCLEOTIDE SEQUENCE</scope>
    <source>
        <strain evidence="7">ChiGjej6B6-1540</strain>
    </source>
</reference>
<proteinExistence type="inferred from homology"/>
<dbReference type="Proteomes" id="UP000824192">
    <property type="component" value="Unassembled WGS sequence"/>
</dbReference>
<dbReference type="CDD" id="cd06171">
    <property type="entry name" value="Sigma70_r4"/>
    <property type="match status" value="1"/>
</dbReference>
<evidence type="ECO:0000256" key="4">
    <source>
        <dbReference type="ARBA" id="ARBA00023163"/>
    </source>
</evidence>
<sequence>MEGELDAVALVERYGDHLLRLCTLYLGDRMGAEDAVQETYLRALRAWPSFRGACSEETWLIRIAINICKNTLRSPWRKKRAPEEELNGLAAEGPELRDDTVARAVMELPPKYRAVVILYYYEELDSGEIAKMLGLSVSAVTMRLSRARQKLKGRLEGWYYDKT</sequence>
<dbReference type="InterPro" id="IPR039425">
    <property type="entry name" value="RNA_pol_sigma-70-like"/>
</dbReference>
<dbReference type="GO" id="GO:0016987">
    <property type="term" value="F:sigma factor activity"/>
    <property type="evidence" value="ECO:0007669"/>
    <property type="project" value="UniProtKB-KW"/>
</dbReference>
<comment type="similarity">
    <text evidence="1">Belongs to the sigma-70 factor family. ECF subfamily.</text>
</comment>
<dbReference type="PANTHER" id="PTHR43133:SF51">
    <property type="entry name" value="RNA POLYMERASE SIGMA FACTOR"/>
    <property type="match status" value="1"/>
</dbReference>
<evidence type="ECO:0000313" key="7">
    <source>
        <dbReference type="EMBL" id="HIW93498.1"/>
    </source>
</evidence>
<dbReference type="Pfam" id="PF04542">
    <property type="entry name" value="Sigma70_r2"/>
    <property type="match status" value="1"/>
</dbReference>
<dbReference type="GO" id="GO:0006352">
    <property type="term" value="P:DNA-templated transcription initiation"/>
    <property type="evidence" value="ECO:0007669"/>
    <property type="project" value="InterPro"/>
</dbReference>
<evidence type="ECO:0000259" key="6">
    <source>
        <dbReference type="Pfam" id="PF08281"/>
    </source>
</evidence>
<name>A0A9D1RSP7_9FIRM</name>
<dbReference type="Gene3D" id="1.10.1740.10">
    <property type="match status" value="1"/>
</dbReference>
<keyword evidence="3" id="KW-0731">Sigma factor</keyword>
<dbReference type="PANTHER" id="PTHR43133">
    <property type="entry name" value="RNA POLYMERASE ECF-TYPE SIGMA FACTO"/>
    <property type="match status" value="1"/>
</dbReference>
<dbReference type="Pfam" id="PF08281">
    <property type="entry name" value="Sigma70_r4_2"/>
    <property type="match status" value="1"/>
</dbReference>
<feature type="domain" description="RNA polymerase sigma-70 region 2" evidence="5">
    <location>
        <begin position="10"/>
        <end position="77"/>
    </location>
</feature>
<organism evidence="7 8">
    <name type="scientific">Candidatus Flavonifractor merdipullorum</name>
    <dbReference type="NCBI Taxonomy" id="2838590"/>
    <lineage>
        <taxon>Bacteria</taxon>
        <taxon>Bacillati</taxon>
        <taxon>Bacillota</taxon>
        <taxon>Clostridia</taxon>
        <taxon>Eubacteriales</taxon>
        <taxon>Oscillospiraceae</taxon>
        <taxon>Flavonifractor</taxon>
    </lineage>
</organism>
<dbReference type="InterPro" id="IPR007627">
    <property type="entry name" value="RNA_pol_sigma70_r2"/>
</dbReference>
<evidence type="ECO:0000256" key="1">
    <source>
        <dbReference type="ARBA" id="ARBA00010641"/>
    </source>
</evidence>
<dbReference type="SUPFAM" id="SSF88659">
    <property type="entry name" value="Sigma3 and sigma4 domains of RNA polymerase sigma factors"/>
    <property type="match status" value="1"/>
</dbReference>
<evidence type="ECO:0000256" key="3">
    <source>
        <dbReference type="ARBA" id="ARBA00023082"/>
    </source>
</evidence>
<dbReference type="AlphaFoldDB" id="A0A9D1RSP7"/>
<dbReference type="InterPro" id="IPR014284">
    <property type="entry name" value="RNA_pol_sigma-70_dom"/>
</dbReference>
<dbReference type="SUPFAM" id="SSF88946">
    <property type="entry name" value="Sigma2 domain of RNA polymerase sigma factors"/>
    <property type="match status" value="1"/>
</dbReference>
<gene>
    <name evidence="7" type="ORF">H9868_03050</name>
</gene>
<feature type="domain" description="RNA polymerase sigma factor 70 region 4 type 2" evidence="6">
    <location>
        <begin position="101"/>
        <end position="151"/>
    </location>
</feature>
<accession>A0A9D1RSP7</accession>
<dbReference type="InterPro" id="IPR013325">
    <property type="entry name" value="RNA_pol_sigma_r2"/>
</dbReference>
<evidence type="ECO:0000313" key="8">
    <source>
        <dbReference type="Proteomes" id="UP000824192"/>
    </source>
</evidence>
<dbReference type="NCBIfam" id="TIGR02937">
    <property type="entry name" value="sigma70-ECF"/>
    <property type="match status" value="1"/>
</dbReference>
<evidence type="ECO:0000256" key="2">
    <source>
        <dbReference type="ARBA" id="ARBA00023015"/>
    </source>
</evidence>
<dbReference type="EMBL" id="DXGA01000067">
    <property type="protein sequence ID" value="HIW93498.1"/>
    <property type="molecule type" value="Genomic_DNA"/>
</dbReference>
<comment type="caution">
    <text evidence="7">The sequence shown here is derived from an EMBL/GenBank/DDBJ whole genome shotgun (WGS) entry which is preliminary data.</text>
</comment>
<dbReference type="InterPro" id="IPR013249">
    <property type="entry name" value="RNA_pol_sigma70_r4_t2"/>
</dbReference>
<protein>
    <submittedName>
        <fullName evidence="7">Sigma-70 family RNA polymerase sigma factor</fullName>
    </submittedName>
</protein>
<keyword evidence="2" id="KW-0805">Transcription regulation</keyword>
<dbReference type="InterPro" id="IPR013324">
    <property type="entry name" value="RNA_pol_sigma_r3/r4-like"/>
</dbReference>
<dbReference type="Gene3D" id="1.10.10.10">
    <property type="entry name" value="Winged helix-like DNA-binding domain superfamily/Winged helix DNA-binding domain"/>
    <property type="match status" value="1"/>
</dbReference>
<evidence type="ECO:0000259" key="5">
    <source>
        <dbReference type="Pfam" id="PF04542"/>
    </source>
</evidence>
<reference evidence="7" key="1">
    <citation type="journal article" date="2021" name="PeerJ">
        <title>Extensive microbial diversity within the chicken gut microbiome revealed by metagenomics and culture.</title>
        <authorList>
            <person name="Gilroy R."/>
            <person name="Ravi A."/>
            <person name="Getino M."/>
            <person name="Pursley I."/>
            <person name="Horton D.L."/>
            <person name="Alikhan N.F."/>
            <person name="Baker D."/>
            <person name="Gharbi K."/>
            <person name="Hall N."/>
            <person name="Watson M."/>
            <person name="Adriaenssens E.M."/>
            <person name="Foster-Nyarko E."/>
            <person name="Jarju S."/>
            <person name="Secka A."/>
            <person name="Antonio M."/>
            <person name="Oren A."/>
            <person name="Chaudhuri R.R."/>
            <person name="La Ragione R."/>
            <person name="Hildebrand F."/>
            <person name="Pallen M.J."/>
        </authorList>
    </citation>
    <scope>NUCLEOTIDE SEQUENCE</scope>
    <source>
        <strain evidence="7">ChiGjej6B6-1540</strain>
    </source>
</reference>